<dbReference type="GO" id="GO:0030435">
    <property type="term" value="P:sporulation resulting in formation of a cellular spore"/>
    <property type="evidence" value="ECO:0007669"/>
    <property type="project" value="UniProtKB-KW"/>
</dbReference>
<keyword evidence="3 7" id="KW-0805">Transcription regulation</keyword>
<evidence type="ECO:0000256" key="4">
    <source>
        <dbReference type="ARBA" id="ARBA00023082"/>
    </source>
</evidence>
<protein>
    <recommendedName>
        <fullName evidence="7">RNA polymerase sigma factor</fullName>
    </recommendedName>
</protein>
<reference evidence="9" key="1">
    <citation type="submission" date="2021-10" db="EMBL/GenBank/DDBJ databases">
        <title>Anaerobic single-cell dispensing facilitates the cultivation of human gut bacteria.</title>
        <authorList>
            <person name="Afrizal A."/>
        </authorList>
    </citation>
    <scope>NUCLEOTIDE SEQUENCE</scope>
    <source>
        <strain evidence="9">CLA-AA-H274</strain>
    </source>
</reference>
<evidence type="ECO:0000256" key="3">
    <source>
        <dbReference type="ARBA" id="ARBA00023015"/>
    </source>
</evidence>
<keyword evidence="4 7" id="KW-0731">Sigma factor</keyword>
<dbReference type="EMBL" id="JAJEPU010000002">
    <property type="protein sequence ID" value="MCC2163480.1"/>
    <property type="molecule type" value="Genomic_DNA"/>
</dbReference>
<dbReference type="PROSITE" id="PS00716">
    <property type="entry name" value="SIGMA70_2"/>
    <property type="match status" value="1"/>
</dbReference>
<dbReference type="InterPro" id="IPR014284">
    <property type="entry name" value="RNA_pol_sigma-70_dom"/>
</dbReference>
<keyword evidence="6 7" id="KW-0804">Transcription</keyword>
<proteinExistence type="inferred from homology"/>
<dbReference type="NCBIfam" id="NF006071">
    <property type="entry name" value="PRK08215.1"/>
    <property type="match status" value="1"/>
</dbReference>
<dbReference type="Pfam" id="PF04542">
    <property type="entry name" value="Sigma70_r2"/>
    <property type="match status" value="1"/>
</dbReference>
<comment type="function">
    <text evidence="7">Sigma factors are initiation factors that promote the attachment of RNA polymerase to specific initiation sites and are then released.</text>
</comment>
<evidence type="ECO:0000259" key="8">
    <source>
        <dbReference type="PROSITE" id="PS50943"/>
    </source>
</evidence>
<dbReference type="InterPro" id="IPR007627">
    <property type="entry name" value="RNA_pol_sigma70_r2"/>
</dbReference>
<dbReference type="Gene3D" id="1.20.120.1810">
    <property type="match status" value="1"/>
</dbReference>
<gene>
    <name evidence="9" type="primary">sigG</name>
    <name evidence="9" type="ORF">LKD32_01055</name>
</gene>
<dbReference type="InterPro" id="IPR050239">
    <property type="entry name" value="Sigma-70_RNA_pol_init_factors"/>
</dbReference>
<dbReference type="InterPro" id="IPR013324">
    <property type="entry name" value="RNA_pol_sigma_r3/r4-like"/>
</dbReference>
<evidence type="ECO:0000256" key="7">
    <source>
        <dbReference type="RuleBase" id="RU362124"/>
    </source>
</evidence>
<dbReference type="GO" id="GO:0003677">
    <property type="term" value="F:DNA binding"/>
    <property type="evidence" value="ECO:0007669"/>
    <property type="project" value="UniProtKB-KW"/>
</dbReference>
<dbReference type="InterPro" id="IPR007624">
    <property type="entry name" value="RNA_pol_sigma70_r3"/>
</dbReference>
<dbReference type="NCBIfam" id="TIGR02980">
    <property type="entry name" value="SigBFG"/>
    <property type="match status" value="1"/>
</dbReference>
<keyword evidence="2" id="KW-0749">Sporulation</keyword>
<dbReference type="GO" id="GO:0016987">
    <property type="term" value="F:sigma factor activity"/>
    <property type="evidence" value="ECO:0007669"/>
    <property type="project" value="UniProtKB-KW"/>
</dbReference>
<dbReference type="PROSITE" id="PS00715">
    <property type="entry name" value="SIGMA70_1"/>
    <property type="match status" value="1"/>
</dbReference>
<comment type="similarity">
    <text evidence="1 7">Belongs to the sigma-70 factor family.</text>
</comment>
<dbReference type="Pfam" id="PF04545">
    <property type="entry name" value="Sigma70_r4"/>
    <property type="match status" value="1"/>
</dbReference>
<dbReference type="RefSeq" id="WP_308450342.1">
    <property type="nucleotide sequence ID" value="NZ_JAJEPU010000002.1"/>
</dbReference>
<accession>A0AAE3AMZ4</accession>
<dbReference type="PROSITE" id="PS50943">
    <property type="entry name" value="HTH_CROC1"/>
    <property type="match status" value="1"/>
</dbReference>
<feature type="domain" description="HTH cro/C1-type" evidence="8">
    <location>
        <begin position="225"/>
        <end position="247"/>
    </location>
</feature>
<dbReference type="Gene3D" id="1.20.140.160">
    <property type="match status" value="1"/>
</dbReference>
<dbReference type="PRINTS" id="PR00046">
    <property type="entry name" value="SIGMA70FCT"/>
</dbReference>
<dbReference type="InterPro" id="IPR000943">
    <property type="entry name" value="RNA_pol_sigma70"/>
</dbReference>
<dbReference type="InterPro" id="IPR001387">
    <property type="entry name" value="Cro/C1-type_HTH"/>
</dbReference>
<dbReference type="CDD" id="cd06171">
    <property type="entry name" value="Sigma70_r4"/>
    <property type="match status" value="1"/>
</dbReference>
<dbReference type="InterPro" id="IPR014322">
    <property type="entry name" value="RNA_pol_sigma-B/F/G"/>
</dbReference>
<organism evidence="9 10">
    <name type="scientific">Brotaphodocola catenula</name>
    <dbReference type="NCBI Taxonomy" id="2885361"/>
    <lineage>
        <taxon>Bacteria</taxon>
        <taxon>Bacillati</taxon>
        <taxon>Bacillota</taxon>
        <taxon>Clostridia</taxon>
        <taxon>Lachnospirales</taxon>
        <taxon>Lachnospiraceae</taxon>
        <taxon>Brotaphodocola</taxon>
    </lineage>
</organism>
<dbReference type="SUPFAM" id="SSF88946">
    <property type="entry name" value="Sigma2 domain of RNA polymerase sigma factors"/>
    <property type="match status" value="1"/>
</dbReference>
<dbReference type="InterPro" id="IPR007630">
    <property type="entry name" value="RNA_pol_sigma70_r4"/>
</dbReference>
<sequence length="258" mass="29611">MPVYKVEICGVNTSKLPLLTNEEKDALFMRIAKGDKSAREQYIKGNLRLVLSVIQRFAGSQENIDDLFQIGCIGLIKAIDNFDLSQNVRFSTYAVPMILGEVRRYLRDNNSIRVSRSLRDIAYKAIYAREALTRRLSREPSISEIAEEIGMSKEEVTYALDAIQSPVSLYEPIYTDGGDPLYVMDQISDKKHLEENWVEDLSLREAMKHLPGRERHIIDMRFFEGKTQTEVAEEIHISQAQVSRLEKSALRTMKNYLS</sequence>
<comment type="caution">
    <text evidence="9">The sequence shown here is derived from an EMBL/GenBank/DDBJ whole genome shotgun (WGS) entry which is preliminary data.</text>
</comment>
<dbReference type="PIRSF" id="PIRSF000770">
    <property type="entry name" value="RNA_pol_sigma-SigE/K"/>
    <property type="match status" value="1"/>
</dbReference>
<dbReference type="InterPro" id="IPR013325">
    <property type="entry name" value="RNA_pol_sigma_r2"/>
</dbReference>
<dbReference type="AlphaFoldDB" id="A0AAE3AMZ4"/>
<evidence type="ECO:0000256" key="5">
    <source>
        <dbReference type="ARBA" id="ARBA00023125"/>
    </source>
</evidence>
<dbReference type="SUPFAM" id="SSF88659">
    <property type="entry name" value="Sigma3 and sigma4 domains of RNA polymerase sigma factors"/>
    <property type="match status" value="2"/>
</dbReference>
<evidence type="ECO:0000313" key="10">
    <source>
        <dbReference type="Proteomes" id="UP001198962"/>
    </source>
</evidence>
<keyword evidence="10" id="KW-1185">Reference proteome</keyword>
<dbReference type="NCBIfam" id="TIGR02937">
    <property type="entry name" value="sigma70-ECF"/>
    <property type="match status" value="1"/>
</dbReference>
<evidence type="ECO:0000256" key="6">
    <source>
        <dbReference type="ARBA" id="ARBA00023163"/>
    </source>
</evidence>
<keyword evidence="5 7" id="KW-0238">DNA-binding</keyword>
<evidence type="ECO:0000256" key="2">
    <source>
        <dbReference type="ARBA" id="ARBA00022969"/>
    </source>
</evidence>
<dbReference type="Pfam" id="PF04539">
    <property type="entry name" value="Sigma70_r3"/>
    <property type="match status" value="1"/>
</dbReference>
<name>A0AAE3AMZ4_9FIRM</name>
<dbReference type="PANTHER" id="PTHR30603:SF17">
    <property type="entry name" value="RNA POLYMERASE SIGMA-G FACTOR"/>
    <property type="match status" value="1"/>
</dbReference>
<evidence type="ECO:0000256" key="1">
    <source>
        <dbReference type="ARBA" id="ARBA00007788"/>
    </source>
</evidence>
<dbReference type="PANTHER" id="PTHR30603">
    <property type="entry name" value="RNA POLYMERASE SIGMA FACTOR RPO"/>
    <property type="match status" value="1"/>
</dbReference>
<dbReference type="Proteomes" id="UP001198962">
    <property type="component" value="Unassembled WGS sequence"/>
</dbReference>
<evidence type="ECO:0000313" key="9">
    <source>
        <dbReference type="EMBL" id="MCC2163480.1"/>
    </source>
</evidence>
<dbReference type="GO" id="GO:0006352">
    <property type="term" value="P:DNA-templated transcription initiation"/>
    <property type="evidence" value="ECO:0007669"/>
    <property type="project" value="InterPro"/>
</dbReference>